<organism evidence="1 2">
    <name type="scientific">Mizuhopecten yessoensis</name>
    <name type="common">Japanese scallop</name>
    <name type="synonym">Patinopecten yessoensis</name>
    <dbReference type="NCBI Taxonomy" id="6573"/>
    <lineage>
        <taxon>Eukaryota</taxon>
        <taxon>Metazoa</taxon>
        <taxon>Spiralia</taxon>
        <taxon>Lophotrochozoa</taxon>
        <taxon>Mollusca</taxon>
        <taxon>Bivalvia</taxon>
        <taxon>Autobranchia</taxon>
        <taxon>Pteriomorphia</taxon>
        <taxon>Pectinida</taxon>
        <taxon>Pectinoidea</taxon>
        <taxon>Pectinidae</taxon>
        <taxon>Mizuhopecten</taxon>
    </lineage>
</organism>
<evidence type="ECO:0000313" key="1">
    <source>
        <dbReference type="EMBL" id="OWF56825.1"/>
    </source>
</evidence>
<dbReference type="AlphaFoldDB" id="A0A210R770"/>
<comment type="caution">
    <text evidence="1">The sequence shown here is derived from an EMBL/GenBank/DDBJ whole genome shotgun (WGS) entry which is preliminary data.</text>
</comment>
<accession>A0A210R770</accession>
<proteinExistence type="predicted"/>
<gene>
    <name evidence="1" type="ORF">KP79_PYT20752</name>
</gene>
<dbReference type="EMBL" id="NEDP02000041">
    <property type="protein sequence ID" value="OWF56825.1"/>
    <property type="molecule type" value="Genomic_DNA"/>
</dbReference>
<keyword evidence="2" id="KW-1185">Reference proteome</keyword>
<evidence type="ECO:0008006" key="3">
    <source>
        <dbReference type="Google" id="ProtNLM"/>
    </source>
</evidence>
<dbReference type="OrthoDB" id="10266334at2759"/>
<name>A0A210R770_MIZYE</name>
<evidence type="ECO:0000313" key="2">
    <source>
        <dbReference type="Proteomes" id="UP000242188"/>
    </source>
</evidence>
<reference evidence="1 2" key="1">
    <citation type="journal article" date="2017" name="Nat. Ecol. Evol.">
        <title>Scallop genome provides insights into evolution of bilaterian karyotype and development.</title>
        <authorList>
            <person name="Wang S."/>
            <person name="Zhang J."/>
            <person name="Jiao W."/>
            <person name="Li J."/>
            <person name="Xun X."/>
            <person name="Sun Y."/>
            <person name="Guo X."/>
            <person name="Huan P."/>
            <person name="Dong B."/>
            <person name="Zhang L."/>
            <person name="Hu X."/>
            <person name="Sun X."/>
            <person name="Wang J."/>
            <person name="Zhao C."/>
            <person name="Wang Y."/>
            <person name="Wang D."/>
            <person name="Huang X."/>
            <person name="Wang R."/>
            <person name="Lv J."/>
            <person name="Li Y."/>
            <person name="Zhang Z."/>
            <person name="Liu B."/>
            <person name="Lu W."/>
            <person name="Hui Y."/>
            <person name="Liang J."/>
            <person name="Zhou Z."/>
            <person name="Hou R."/>
            <person name="Li X."/>
            <person name="Liu Y."/>
            <person name="Li H."/>
            <person name="Ning X."/>
            <person name="Lin Y."/>
            <person name="Zhao L."/>
            <person name="Xing Q."/>
            <person name="Dou J."/>
            <person name="Li Y."/>
            <person name="Mao J."/>
            <person name="Guo H."/>
            <person name="Dou H."/>
            <person name="Li T."/>
            <person name="Mu C."/>
            <person name="Jiang W."/>
            <person name="Fu Q."/>
            <person name="Fu X."/>
            <person name="Miao Y."/>
            <person name="Liu J."/>
            <person name="Yu Q."/>
            <person name="Li R."/>
            <person name="Liao H."/>
            <person name="Li X."/>
            <person name="Kong Y."/>
            <person name="Jiang Z."/>
            <person name="Chourrout D."/>
            <person name="Li R."/>
            <person name="Bao Z."/>
        </authorList>
    </citation>
    <scope>NUCLEOTIDE SEQUENCE [LARGE SCALE GENOMIC DNA]</scope>
    <source>
        <strain evidence="1 2">PY_sf001</strain>
    </source>
</reference>
<protein>
    <recommendedName>
        <fullName evidence="3">Band 7 domain-containing protein</fullName>
    </recommendedName>
</protein>
<dbReference type="Proteomes" id="UP000242188">
    <property type="component" value="Unassembled WGS sequence"/>
</dbReference>
<sequence length="404" mass="46634">MTVGYETLDVGEQALVYNHAGSARIEDGPKRLFLWREKFEKLTRYAADQKQYLVVTYKDGRVEHKKGPCVMFKNPIAHKSITIINMRSLDANEALVVYRKEELSKEVTRYIQFGPTLFTPQASEWLHMFSWHGTDPENKTRLVPGIQKFDVLKVIPDQLYYNVDDVRLKDDAAIKVKLMLCFELKDIDTMLNATKDPIADFINCVCADVVAFASLYTYIEFMEKAGQLNDLDNYVQLMERSKTIGYTITKVIYRGYHAHPKLQQLHDNAVETRTVLKINYEGEEQKQVLTDMKLESEKSRKELEQKLEIDALNHKFTMKKAEVKHSLALEYTKAEENNRQWITDHECQLQAQCAKDQLTCDHYSSLKGVGVDLNTYSKSLSGRPEKVVKIVAEKNAANFHLHHS</sequence>